<organism evidence="1 2">
    <name type="scientific">Candidatus Enterococcus moelleringii</name>
    <dbReference type="NCBI Taxonomy" id="2815325"/>
    <lineage>
        <taxon>Bacteria</taxon>
        <taxon>Bacillati</taxon>
        <taxon>Bacillota</taxon>
        <taxon>Bacilli</taxon>
        <taxon>Lactobacillales</taxon>
        <taxon>Enterococcaceae</taxon>
        <taxon>Enterococcus</taxon>
    </lineage>
</organism>
<protein>
    <submittedName>
        <fullName evidence="1">Type II toxin-antitoxin system RelE/ParE family toxin</fullName>
    </submittedName>
</protein>
<reference evidence="1 2" key="1">
    <citation type="submission" date="2021-03" db="EMBL/GenBank/DDBJ databases">
        <title>Enterococcal diversity collection.</title>
        <authorList>
            <person name="Gilmore M.S."/>
            <person name="Schwartzman J."/>
            <person name="Van Tyne D."/>
            <person name="Martin M."/>
            <person name="Earl A.M."/>
            <person name="Manson A.L."/>
            <person name="Straub T."/>
            <person name="Salamzade R."/>
            <person name="Saavedra J."/>
            <person name="Lebreton F."/>
            <person name="Prichula J."/>
            <person name="Schaufler K."/>
            <person name="Gaca A."/>
            <person name="Sgardioli B."/>
            <person name="Wagenaar J."/>
            <person name="Strong T."/>
        </authorList>
    </citation>
    <scope>NUCLEOTIDE SEQUENCE [LARGE SCALE GENOMIC DNA]</scope>
    <source>
        <strain evidence="1 2">669A</strain>
    </source>
</reference>
<evidence type="ECO:0000313" key="1">
    <source>
        <dbReference type="EMBL" id="MBO1305342.1"/>
    </source>
</evidence>
<accession>A0ABS3L6U7</accession>
<dbReference type="Proteomes" id="UP000664601">
    <property type="component" value="Unassembled WGS sequence"/>
</dbReference>
<name>A0ABS3L6U7_9ENTE</name>
<dbReference type="InterPro" id="IPR035093">
    <property type="entry name" value="RelE/ParE_toxin_dom_sf"/>
</dbReference>
<dbReference type="RefSeq" id="WP_207672286.1">
    <property type="nucleotide sequence ID" value="NZ_JAFREM010000006.1"/>
</dbReference>
<keyword evidence="2" id="KW-1185">Reference proteome</keyword>
<proteinExistence type="predicted"/>
<comment type="caution">
    <text evidence="1">The sequence shown here is derived from an EMBL/GenBank/DDBJ whole genome shotgun (WGS) entry which is preliminary data.</text>
</comment>
<sequence length="110" mass="13192">MAGENNDQYTIKYTESFKNSLRENIHEWESSLLLSEDIIKKFVHSIYSSINLLKLFPEMHEDVSHIYRFNEPTYRILIGKSFAIFYRLDKKHKIVQIGNLFKQKQMDVTF</sequence>
<gene>
    <name evidence="1" type="ORF">JZO70_04170</name>
</gene>
<dbReference type="Gene3D" id="3.30.2310.20">
    <property type="entry name" value="RelE-like"/>
    <property type="match status" value="1"/>
</dbReference>
<dbReference type="EMBL" id="JAFREM010000006">
    <property type="protein sequence ID" value="MBO1305342.1"/>
    <property type="molecule type" value="Genomic_DNA"/>
</dbReference>
<evidence type="ECO:0000313" key="2">
    <source>
        <dbReference type="Proteomes" id="UP000664601"/>
    </source>
</evidence>